<dbReference type="Proteomes" id="UP000549394">
    <property type="component" value="Unassembled WGS sequence"/>
</dbReference>
<keyword evidence="3" id="KW-1133">Transmembrane helix</keyword>
<accession>A0A7I8VNQ3</accession>
<feature type="region of interest" description="Disordered" evidence="2">
    <location>
        <begin position="357"/>
        <end position="381"/>
    </location>
</feature>
<feature type="region of interest" description="Disordered" evidence="2">
    <location>
        <begin position="253"/>
        <end position="275"/>
    </location>
</feature>
<reference evidence="4 5" key="1">
    <citation type="submission" date="2020-08" db="EMBL/GenBank/DDBJ databases">
        <authorList>
            <person name="Hejnol A."/>
        </authorList>
    </citation>
    <scope>NUCLEOTIDE SEQUENCE [LARGE SCALE GENOMIC DNA]</scope>
</reference>
<organism evidence="4 5">
    <name type="scientific">Dimorphilus gyrociliatus</name>
    <dbReference type="NCBI Taxonomy" id="2664684"/>
    <lineage>
        <taxon>Eukaryota</taxon>
        <taxon>Metazoa</taxon>
        <taxon>Spiralia</taxon>
        <taxon>Lophotrochozoa</taxon>
        <taxon>Annelida</taxon>
        <taxon>Polychaeta</taxon>
        <taxon>Polychaeta incertae sedis</taxon>
        <taxon>Dinophilidae</taxon>
        <taxon>Dimorphilus</taxon>
    </lineage>
</organism>
<gene>
    <name evidence="4" type="ORF">DGYR_LOCUS6171</name>
</gene>
<dbReference type="OrthoDB" id="10252017at2759"/>
<feature type="transmembrane region" description="Helical" evidence="3">
    <location>
        <begin position="283"/>
        <end position="309"/>
    </location>
</feature>
<sequence>MERIVLLNIILIGGLFYNIDIIQSLSCSGVARCELTPWNAWEPCSEKCGAEGNSGRNLSETRVCGTVCNEGRWLHSNKSCLCNIGFTGMCCDKYCPSGSYGLNCTFKCNTECINKLCNHINGSCTIGCVQGYWGEKCNKKCANCDNIKCDRETGTCPHGCQAGYFGRLCNRRCSTCKKGLCHARSGKCTKGCISGYFGQRCRKTCDLLHCVKNNICTNELPGCFKLKNGSIKFDKSKITSTKTIFPFSTTTQIHTSATPDSGSNRAKPPPPSQSNNSMIPSQVVLYVFAGLFVLFLPLVLILIVVIVGIRRKTKKTSRELTQMRQIVQPVNPNTYSSFPSLPSNPPLYSETFQACAPEPTKEPISNTNEYEAVCDDSDNRSNQKRKLSAEYLECLPSDEEEAV</sequence>
<dbReference type="EMBL" id="CAJFCJ010000007">
    <property type="protein sequence ID" value="CAD5117666.1"/>
    <property type="molecule type" value="Genomic_DNA"/>
</dbReference>
<evidence type="ECO:0000256" key="2">
    <source>
        <dbReference type="SAM" id="MobiDB-lite"/>
    </source>
</evidence>
<evidence type="ECO:0000313" key="4">
    <source>
        <dbReference type="EMBL" id="CAD5117666.1"/>
    </source>
</evidence>
<dbReference type="AlphaFoldDB" id="A0A7I8VNQ3"/>
<keyword evidence="3" id="KW-0472">Membrane</keyword>
<dbReference type="Gene3D" id="2.170.300.10">
    <property type="entry name" value="Tie2 ligand-binding domain superfamily"/>
    <property type="match status" value="1"/>
</dbReference>
<keyword evidence="3" id="KW-0812">Transmembrane</keyword>
<comment type="caution">
    <text evidence="4">The sequence shown here is derived from an EMBL/GenBank/DDBJ whole genome shotgun (WGS) entry which is preliminary data.</text>
</comment>
<dbReference type="PANTHER" id="PTHR24043:SF8">
    <property type="entry name" value="EGF-LIKE DOMAIN-CONTAINING PROTEIN"/>
    <property type="match status" value="1"/>
</dbReference>
<proteinExistence type="predicted"/>
<feature type="compositionally biased region" description="Polar residues" evidence="2">
    <location>
        <begin position="253"/>
        <end position="264"/>
    </location>
</feature>
<name>A0A7I8VNQ3_9ANNE</name>
<dbReference type="PANTHER" id="PTHR24043">
    <property type="entry name" value="SCAVENGER RECEPTOR CLASS F"/>
    <property type="match status" value="1"/>
</dbReference>
<dbReference type="GO" id="GO:0005044">
    <property type="term" value="F:scavenger receptor activity"/>
    <property type="evidence" value="ECO:0007669"/>
    <property type="project" value="InterPro"/>
</dbReference>
<dbReference type="InterPro" id="IPR042635">
    <property type="entry name" value="MEGF10/SREC1/2-like"/>
</dbReference>
<evidence type="ECO:0000256" key="1">
    <source>
        <dbReference type="ARBA" id="ARBA00022536"/>
    </source>
</evidence>
<keyword evidence="1" id="KW-0245">EGF-like domain</keyword>
<keyword evidence="5" id="KW-1185">Reference proteome</keyword>
<evidence type="ECO:0000313" key="5">
    <source>
        <dbReference type="Proteomes" id="UP000549394"/>
    </source>
</evidence>
<evidence type="ECO:0000256" key="3">
    <source>
        <dbReference type="SAM" id="Phobius"/>
    </source>
</evidence>
<protein>
    <submittedName>
        <fullName evidence="4">DgyrCDS6418</fullName>
    </submittedName>
</protein>